<dbReference type="Proteomes" id="UP000287166">
    <property type="component" value="Unassembled WGS sequence"/>
</dbReference>
<dbReference type="InterPro" id="IPR019440">
    <property type="entry name" value="MAU2"/>
</dbReference>
<evidence type="ECO:0000256" key="6">
    <source>
        <dbReference type="ARBA" id="ARBA00023242"/>
    </source>
</evidence>
<keyword evidence="7" id="KW-0131">Cell cycle</keyword>
<dbReference type="GO" id="GO:0005634">
    <property type="term" value="C:nucleus"/>
    <property type="evidence" value="ECO:0007669"/>
    <property type="project" value="UniProtKB-SubCell"/>
</dbReference>
<evidence type="ECO:0000256" key="5">
    <source>
        <dbReference type="ARBA" id="ARBA00022829"/>
    </source>
</evidence>
<evidence type="ECO:0000256" key="4">
    <source>
        <dbReference type="ARBA" id="ARBA00022776"/>
    </source>
</evidence>
<comment type="caution">
    <text evidence="9">The sequence shown here is derived from an EMBL/GenBank/DDBJ whole genome shotgun (WGS) entry which is preliminary data.</text>
</comment>
<evidence type="ECO:0000256" key="3">
    <source>
        <dbReference type="ARBA" id="ARBA00022618"/>
    </source>
</evidence>
<dbReference type="OrthoDB" id="5565328at2759"/>
<dbReference type="InParanoid" id="A0A401G547"/>
<dbReference type="RefSeq" id="XP_027608196.1">
    <property type="nucleotide sequence ID" value="XM_027752395.1"/>
</dbReference>
<accession>A0A401G547</accession>
<proteinExistence type="inferred from homology"/>
<dbReference type="PANTHER" id="PTHR21394">
    <property type="entry name" value="MAU2 CHROMATID COHESION FACTOR HOMOLOG"/>
    <property type="match status" value="1"/>
</dbReference>
<dbReference type="EMBL" id="BFAD01000001">
    <property type="protein sequence ID" value="GBE77283.1"/>
    <property type="molecule type" value="Genomic_DNA"/>
</dbReference>
<feature type="compositionally biased region" description="Basic and acidic residues" evidence="8">
    <location>
        <begin position="1"/>
        <end position="12"/>
    </location>
</feature>
<keyword evidence="4" id="KW-0498">Mitosis</keyword>
<evidence type="ECO:0008006" key="11">
    <source>
        <dbReference type="Google" id="ProtNLM"/>
    </source>
</evidence>
<name>A0A401G547_9APHY</name>
<sequence length="716" mass="77783">MNLTAKSDDNPRPFKRQKLVSSSPLTSSPAPASVSLAPLPPAVLLVSLPALLAHPPNHRFYVHSLCLSLDALRKCLGLHALPPDIECRAWTGLAEIGMKVIGGGFSQDKNYPWAKGIESEVEKAISKGSIIAQKHPSLRAYMLHLSLLQVELSQWQHKTKFARTQIRNILASFLPTDPLYLVYSAYLASITLFTTPSAPTGTHSPVAAHLFPGTLTQNAQDVHAALAAVRDLEALAGTHGHKPVALLAHVLRLRILIAAEHWEDIPDALERCEAVLGLSYSPAATPRSRKSSEEPQKPEATFIAFEDPFEAAMVVHILMVAVVFFTHVGNAAEASPRLSHLHALLDSGALDKFPDGTVEIVLPNGPPLTISTTHPRVLFLLAFLVSSTAKRDAVGRKPKRKVFAIEGLAAWENNLTQEILFTPWAGMGDVEEVEQHLARIKADLLCELIAVSIMRSEFDTAEQNLDALIAHTRTYELFPRYAARIALHHAHLAHALGQSSRALQCYRAAVHHAERGSFVEIAARAGEVALQIGLRRGMRTASDELEDGDEDGDTMLERKMGMDVARACRGMGGALEAVGRILEACLTSEILRAKQHLKQALSVVTKAQDNHLRALVLALIASHYLHTAGDHALQMLQTCEQLVAGLGAPPTKPVKGQPAVAVGNAPLGLWVGQRFLELFKRAGKEARVQKQQETNVQLAKAVEELARCAMASQNCT</sequence>
<evidence type="ECO:0000256" key="8">
    <source>
        <dbReference type="SAM" id="MobiDB-lite"/>
    </source>
</evidence>
<evidence type="ECO:0000256" key="1">
    <source>
        <dbReference type="ARBA" id="ARBA00004123"/>
    </source>
</evidence>
<reference evidence="9 10" key="1">
    <citation type="journal article" date="2018" name="Sci. Rep.">
        <title>Genome sequence of the cauliflower mushroom Sparassis crispa (Hanabiratake) and its association with beneficial usage.</title>
        <authorList>
            <person name="Kiyama R."/>
            <person name="Furutani Y."/>
            <person name="Kawaguchi K."/>
            <person name="Nakanishi T."/>
        </authorList>
    </citation>
    <scope>NUCLEOTIDE SEQUENCE [LARGE SCALE GENOMIC DNA]</scope>
</reference>
<keyword evidence="10" id="KW-1185">Reference proteome</keyword>
<protein>
    <recommendedName>
        <fullName evidence="11">Anaphase-promoting complex subunit 5</fullName>
    </recommendedName>
</protein>
<dbReference type="AlphaFoldDB" id="A0A401G547"/>
<dbReference type="GeneID" id="38774200"/>
<evidence type="ECO:0000313" key="9">
    <source>
        <dbReference type="EMBL" id="GBE77283.1"/>
    </source>
</evidence>
<evidence type="ECO:0000256" key="7">
    <source>
        <dbReference type="ARBA" id="ARBA00023306"/>
    </source>
</evidence>
<comment type="subcellular location">
    <subcellularLocation>
        <location evidence="1">Nucleus</location>
    </subcellularLocation>
</comment>
<organism evidence="9 10">
    <name type="scientific">Sparassis crispa</name>
    <dbReference type="NCBI Taxonomy" id="139825"/>
    <lineage>
        <taxon>Eukaryota</taxon>
        <taxon>Fungi</taxon>
        <taxon>Dikarya</taxon>
        <taxon>Basidiomycota</taxon>
        <taxon>Agaricomycotina</taxon>
        <taxon>Agaricomycetes</taxon>
        <taxon>Polyporales</taxon>
        <taxon>Sparassidaceae</taxon>
        <taxon>Sparassis</taxon>
    </lineage>
</organism>
<feature type="region of interest" description="Disordered" evidence="8">
    <location>
        <begin position="1"/>
        <end position="27"/>
    </location>
</feature>
<keyword evidence="5" id="KW-0159">Chromosome partition</keyword>
<evidence type="ECO:0000313" key="10">
    <source>
        <dbReference type="Proteomes" id="UP000287166"/>
    </source>
</evidence>
<dbReference type="STRING" id="139825.A0A401G547"/>
<keyword evidence="6" id="KW-0539">Nucleus</keyword>
<dbReference type="GO" id="GO:0007059">
    <property type="term" value="P:chromosome segregation"/>
    <property type="evidence" value="ECO:0007669"/>
    <property type="project" value="UniProtKB-KW"/>
</dbReference>
<comment type="similarity">
    <text evidence="2">Belongs to the SCC4/mau-2 family.</text>
</comment>
<dbReference type="GO" id="GO:0051301">
    <property type="term" value="P:cell division"/>
    <property type="evidence" value="ECO:0007669"/>
    <property type="project" value="UniProtKB-KW"/>
</dbReference>
<evidence type="ECO:0000256" key="2">
    <source>
        <dbReference type="ARBA" id="ARBA00008585"/>
    </source>
</evidence>
<keyword evidence="3" id="KW-0132">Cell division</keyword>
<gene>
    <name evidence="9" type="ORF">SCP_0101560</name>
</gene>
<dbReference type="GO" id="GO:0007064">
    <property type="term" value="P:mitotic sister chromatid cohesion"/>
    <property type="evidence" value="ECO:0007669"/>
    <property type="project" value="InterPro"/>
</dbReference>
<dbReference type="Pfam" id="PF10345">
    <property type="entry name" value="Cohesin_load"/>
    <property type="match status" value="1"/>
</dbReference>